<dbReference type="PRINTS" id="PR00323">
    <property type="entry name" value="GALLIDERMIN"/>
</dbReference>
<keyword evidence="3 6" id="KW-0425">Lantibiotic</keyword>
<comment type="PTM">
    <text evidence="6">Maturation of lantibiotics involves the enzymatic conversion of Thr, and Ser into dehydrated AA and the formation of thioether bonds with cysteine. This is followed by membrane translocation and cleavage of the modified precursor.</text>
</comment>
<dbReference type="InterPro" id="IPR006079">
    <property type="entry name" value="Lantibiotic_typ-A_Bacillales"/>
</dbReference>
<accession>A0A0J6CXJ4</accession>
<sequence>MENAKNAFDLDLEVTKSKDVVEPNITSYSFCTPGCGETGSFNSYCC</sequence>
<keyword evidence="4 6" id="KW-0044">Antibiotic</keyword>
<dbReference type="RefSeq" id="WP_048311475.1">
    <property type="nucleotide sequence ID" value="NZ_CP119526.1"/>
</dbReference>
<dbReference type="STRING" id="157733.AB986_12555"/>
<evidence type="ECO:0000313" key="7">
    <source>
        <dbReference type="EMBL" id="KMM36764.1"/>
    </source>
</evidence>
<gene>
    <name evidence="7" type="ORF">AB986_12555</name>
</gene>
<proteinExistence type="inferred from homology"/>
<dbReference type="GO" id="GO:0042742">
    <property type="term" value="P:defense response to bacterium"/>
    <property type="evidence" value="ECO:0007669"/>
    <property type="project" value="UniProtKB-UniRule"/>
</dbReference>
<dbReference type="Pfam" id="PF02052">
    <property type="entry name" value="Gallidermin"/>
    <property type="match status" value="1"/>
</dbReference>
<protein>
    <recommendedName>
        <fullName evidence="6">Lantibiotic</fullName>
    </recommendedName>
</protein>
<reference evidence="7" key="1">
    <citation type="submission" date="2015-06" db="EMBL/GenBank/DDBJ databases">
        <authorList>
            <person name="Liu B."/>
            <person name="Wang J."/>
            <person name="Zhu Y."/>
            <person name="Liu G."/>
            <person name="Chen Q."/>
            <person name="Zheng C."/>
            <person name="Che J."/>
            <person name="Ge C."/>
            <person name="Shi H."/>
            <person name="Pan Z."/>
            <person name="Liu X."/>
        </authorList>
    </citation>
    <scope>NUCLEOTIDE SEQUENCE [LARGE SCALE GENOMIC DNA]</scope>
    <source>
        <strain evidence="7">DSM 16346</strain>
    </source>
</reference>
<evidence type="ECO:0000256" key="4">
    <source>
        <dbReference type="ARBA" id="ARBA00023022"/>
    </source>
</evidence>
<dbReference type="EMBL" id="LELK01000004">
    <property type="protein sequence ID" value="KMM36764.1"/>
    <property type="molecule type" value="Genomic_DNA"/>
</dbReference>
<dbReference type="GO" id="GO:0005576">
    <property type="term" value="C:extracellular region"/>
    <property type="evidence" value="ECO:0007669"/>
    <property type="project" value="InterPro"/>
</dbReference>
<comment type="function">
    <text evidence="6">Lanthionine-containing peptide antibiotic (lantibiotic) active on Gram-positive bacteria. The bactericidal activity of lantibiotics is based on depolarization of energized bacterial cytoplasmic membranes, initiated by the formation of aqueous transmembrane pores.</text>
</comment>
<keyword evidence="8" id="KW-1185">Reference proteome</keyword>
<keyword evidence="5 6" id="KW-0078">Bacteriocin</keyword>
<name>A0A0J6CXJ4_9BACL</name>
<evidence type="ECO:0000256" key="3">
    <source>
        <dbReference type="ARBA" id="ARBA00022789"/>
    </source>
</evidence>
<dbReference type="NCBIfam" id="NF038155">
    <property type="entry name" value="lanthi_I_FDLD"/>
    <property type="match status" value="1"/>
</dbReference>
<keyword evidence="2 6" id="KW-0929">Antimicrobial</keyword>
<comment type="similarity">
    <text evidence="1 6">Belongs to the type A lantibiotic family.</text>
</comment>
<evidence type="ECO:0000256" key="6">
    <source>
        <dbReference type="RuleBase" id="RU362078"/>
    </source>
</evidence>
<dbReference type="GO" id="GO:0005102">
    <property type="term" value="F:signaling receptor binding"/>
    <property type="evidence" value="ECO:0007669"/>
    <property type="project" value="UniProtKB-KW"/>
</dbReference>
<dbReference type="NCBIfam" id="TIGR03731">
    <property type="entry name" value="lantibio_gallid"/>
    <property type="match status" value="1"/>
</dbReference>
<organism evidence="7 8">
    <name type="scientific">Guptibacillus hwajinpoensis</name>
    <dbReference type="NCBI Taxonomy" id="208199"/>
    <lineage>
        <taxon>Bacteria</taxon>
        <taxon>Bacillati</taxon>
        <taxon>Bacillota</taxon>
        <taxon>Bacilli</taxon>
        <taxon>Bacillales</taxon>
        <taxon>Guptibacillaceae</taxon>
        <taxon>Guptibacillus</taxon>
    </lineage>
</organism>
<evidence type="ECO:0000256" key="2">
    <source>
        <dbReference type="ARBA" id="ARBA00022529"/>
    </source>
</evidence>
<dbReference type="OrthoDB" id="2653010at2"/>
<dbReference type="AlphaFoldDB" id="A0A0J6CXJ4"/>
<comment type="caution">
    <text evidence="7">The sequence shown here is derived from an EMBL/GenBank/DDBJ whole genome shotgun (WGS) entry which is preliminary data.</text>
</comment>
<evidence type="ECO:0000256" key="5">
    <source>
        <dbReference type="ARBA" id="ARBA00023048"/>
    </source>
</evidence>
<evidence type="ECO:0000313" key="8">
    <source>
        <dbReference type="Proteomes" id="UP000035996"/>
    </source>
</evidence>
<evidence type="ECO:0000256" key="1">
    <source>
        <dbReference type="ARBA" id="ARBA00009379"/>
    </source>
</evidence>
<dbReference type="GO" id="GO:0031640">
    <property type="term" value="P:killing of cells of another organism"/>
    <property type="evidence" value="ECO:0007669"/>
    <property type="project" value="UniProtKB-UniRule"/>
</dbReference>
<dbReference type="Proteomes" id="UP000035996">
    <property type="component" value="Unassembled WGS sequence"/>
</dbReference>